<evidence type="ECO:0000256" key="1">
    <source>
        <dbReference type="SAM" id="MobiDB-lite"/>
    </source>
</evidence>
<feature type="compositionally biased region" description="Polar residues" evidence="1">
    <location>
        <begin position="97"/>
        <end position="107"/>
    </location>
</feature>
<evidence type="ECO:0000313" key="4">
    <source>
        <dbReference type="EMBL" id="COX16021.1"/>
    </source>
</evidence>
<dbReference type="EMBL" id="CSAJ01000110">
    <property type="protein sequence ID" value="COV91681.1"/>
    <property type="molecule type" value="Genomic_DNA"/>
</dbReference>
<accession>A0A654U3Q3</accession>
<evidence type="ECO:0000313" key="6">
    <source>
        <dbReference type="Proteomes" id="UP000046680"/>
    </source>
</evidence>
<reference evidence="5 6" key="1">
    <citation type="submission" date="2015-03" db="EMBL/GenBank/DDBJ databases">
        <authorList>
            <consortium name="Pathogen Informatics"/>
        </authorList>
    </citation>
    <scope>NUCLEOTIDE SEQUENCE [LARGE SCALE GENOMIC DNA]</scope>
    <source>
        <strain evidence="2 6">C09601061</strain>
        <strain evidence="3 5">M09401471</strain>
        <strain evidence="4 7">P00601463</strain>
    </source>
</reference>
<gene>
    <name evidence="2" type="ORF">ERS007657_02965</name>
    <name evidence="3" type="ORF">ERS007720_01191</name>
    <name evidence="4" type="ORF">ERS007741_03912</name>
</gene>
<evidence type="ECO:0000313" key="7">
    <source>
        <dbReference type="Proteomes" id="UP000048600"/>
    </source>
</evidence>
<proteinExistence type="predicted"/>
<evidence type="ECO:0000313" key="5">
    <source>
        <dbReference type="Proteomes" id="UP000044938"/>
    </source>
</evidence>
<evidence type="ECO:0000313" key="2">
    <source>
        <dbReference type="EMBL" id="CFR92111.1"/>
    </source>
</evidence>
<name>A0A654U3Q3_MYCTX</name>
<evidence type="ECO:0000313" key="3">
    <source>
        <dbReference type="EMBL" id="COV91681.1"/>
    </source>
</evidence>
<dbReference type="EMBL" id="CHKL01000674">
    <property type="protein sequence ID" value="COX16021.1"/>
    <property type="molecule type" value="Genomic_DNA"/>
</dbReference>
<dbReference type="AlphaFoldDB" id="A0A654U3Q3"/>
<organism evidence="2 6">
    <name type="scientific">Mycobacterium tuberculosis</name>
    <dbReference type="NCBI Taxonomy" id="1773"/>
    <lineage>
        <taxon>Bacteria</taxon>
        <taxon>Bacillati</taxon>
        <taxon>Actinomycetota</taxon>
        <taxon>Actinomycetes</taxon>
        <taxon>Mycobacteriales</taxon>
        <taxon>Mycobacteriaceae</taxon>
        <taxon>Mycobacterium</taxon>
        <taxon>Mycobacterium tuberculosis complex</taxon>
    </lineage>
</organism>
<dbReference type="Proteomes" id="UP000044938">
    <property type="component" value="Unassembled WGS sequence"/>
</dbReference>
<dbReference type="EMBL" id="CGCX01001287">
    <property type="protein sequence ID" value="CFR92111.1"/>
    <property type="molecule type" value="Genomic_DNA"/>
</dbReference>
<feature type="region of interest" description="Disordered" evidence="1">
    <location>
        <begin position="88"/>
        <end position="107"/>
    </location>
</feature>
<dbReference type="Proteomes" id="UP000046680">
    <property type="component" value="Unassembled WGS sequence"/>
</dbReference>
<dbReference type="Proteomes" id="UP000048600">
    <property type="component" value="Unassembled WGS sequence"/>
</dbReference>
<protein>
    <submittedName>
        <fullName evidence="2">Uncharacterized protein</fullName>
    </submittedName>
</protein>
<sequence>MQIASAVIRPRPAASPSRPSTKFIALTIETVSARVSRIEEAWSKTMVPTPPTGMYRTLQATPMVTRTLAAVIWPANFVSASRPQRSSIRPMPMITAPATSTAGMPVE</sequence>